<dbReference type="PRINTS" id="PR00081">
    <property type="entry name" value="GDHRDH"/>
</dbReference>
<dbReference type="InterPro" id="IPR036291">
    <property type="entry name" value="NAD(P)-bd_dom_sf"/>
</dbReference>
<sequence>MGIRVNVVTPGSIRTPLWESPGGFAESLASKLKMDREEAIVYYTRNIRKMPIERLGNPEEVASYGKWRILKRNLTIVTILIRFKHHNLG</sequence>
<proteinExistence type="predicted"/>
<dbReference type="Proteomes" id="UP001527099">
    <property type="component" value="Unassembled WGS sequence"/>
</dbReference>
<dbReference type="SUPFAM" id="SSF51735">
    <property type="entry name" value="NAD(P)-binding Rossmann-fold domains"/>
    <property type="match status" value="1"/>
</dbReference>
<gene>
    <name evidence="1" type="ORF">M5X19_31455</name>
</gene>
<dbReference type="RefSeq" id="WP_029194693.1">
    <property type="nucleotide sequence ID" value="NZ_JAMDMW010000002.1"/>
</dbReference>
<organism evidence="1 2">
    <name type="scientific">Paenibacillus alginolyticus</name>
    <dbReference type="NCBI Taxonomy" id="59839"/>
    <lineage>
        <taxon>Bacteria</taxon>
        <taxon>Bacillati</taxon>
        <taxon>Bacillota</taxon>
        <taxon>Bacilli</taxon>
        <taxon>Bacillales</taxon>
        <taxon>Paenibacillaceae</taxon>
        <taxon>Paenibacillus</taxon>
    </lineage>
</organism>
<evidence type="ECO:0000313" key="2">
    <source>
        <dbReference type="Proteomes" id="UP001527099"/>
    </source>
</evidence>
<protein>
    <recommendedName>
        <fullName evidence="3">SDR family oxidoreductase</fullName>
    </recommendedName>
</protein>
<dbReference type="Gene3D" id="3.40.50.720">
    <property type="entry name" value="NAD(P)-binding Rossmann-like Domain"/>
    <property type="match status" value="1"/>
</dbReference>
<dbReference type="EMBL" id="JAMDMX010000138">
    <property type="protein sequence ID" value="MCY9697343.1"/>
    <property type="molecule type" value="Genomic_DNA"/>
</dbReference>
<accession>A0ABT4GMA8</accession>
<keyword evidence="2" id="KW-1185">Reference proteome</keyword>
<evidence type="ECO:0000313" key="1">
    <source>
        <dbReference type="EMBL" id="MCY9697343.1"/>
    </source>
</evidence>
<comment type="caution">
    <text evidence="1">The sequence shown here is derived from an EMBL/GenBank/DDBJ whole genome shotgun (WGS) entry which is preliminary data.</text>
</comment>
<evidence type="ECO:0008006" key="3">
    <source>
        <dbReference type="Google" id="ProtNLM"/>
    </source>
</evidence>
<dbReference type="InterPro" id="IPR002347">
    <property type="entry name" value="SDR_fam"/>
</dbReference>
<reference evidence="1 2" key="1">
    <citation type="submission" date="2022-05" db="EMBL/GenBank/DDBJ databases">
        <title>Genome Sequencing of Bee-Associated Microbes.</title>
        <authorList>
            <person name="Dunlap C."/>
        </authorList>
    </citation>
    <scope>NUCLEOTIDE SEQUENCE [LARGE SCALE GENOMIC DNA]</scope>
    <source>
        <strain evidence="1 2">NRRL B-14421</strain>
    </source>
</reference>
<name>A0ABT4GMA8_9BACL</name>